<reference evidence="1" key="1">
    <citation type="submission" date="2019-12" db="EMBL/GenBank/DDBJ databases">
        <authorList>
            <person name="Scholes J."/>
        </authorList>
    </citation>
    <scope>NUCLEOTIDE SEQUENCE</scope>
</reference>
<dbReference type="Proteomes" id="UP001153555">
    <property type="component" value="Unassembled WGS sequence"/>
</dbReference>
<gene>
    <name evidence="1" type="ORF">SHERM_13190</name>
</gene>
<name>A0A9N7MP56_STRHE</name>
<organism evidence="1 2">
    <name type="scientific">Striga hermonthica</name>
    <name type="common">Purple witchweed</name>
    <name type="synonym">Buchnera hermonthica</name>
    <dbReference type="NCBI Taxonomy" id="68872"/>
    <lineage>
        <taxon>Eukaryota</taxon>
        <taxon>Viridiplantae</taxon>
        <taxon>Streptophyta</taxon>
        <taxon>Embryophyta</taxon>
        <taxon>Tracheophyta</taxon>
        <taxon>Spermatophyta</taxon>
        <taxon>Magnoliopsida</taxon>
        <taxon>eudicotyledons</taxon>
        <taxon>Gunneridae</taxon>
        <taxon>Pentapetalae</taxon>
        <taxon>asterids</taxon>
        <taxon>lamiids</taxon>
        <taxon>Lamiales</taxon>
        <taxon>Orobanchaceae</taxon>
        <taxon>Buchnereae</taxon>
        <taxon>Striga</taxon>
    </lineage>
</organism>
<keyword evidence="2" id="KW-1185">Reference proteome</keyword>
<dbReference type="AlphaFoldDB" id="A0A9N7MP56"/>
<protein>
    <submittedName>
        <fullName evidence="1">Uncharacterized protein</fullName>
    </submittedName>
</protein>
<proteinExistence type="predicted"/>
<evidence type="ECO:0000313" key="1">
    <source>
        <dbReference type="EMBL" id="CAA0812516.1"/>
    </source>
</evidence>
<dbReference type="OrthoDB" id="10592987at2759"/>
<evidence type="ECO:0000313" key="2">
    <source>
        <dbReference type="Proteomes" id="UP001153555"/>
    </source>
</evidence>
<accession>A0A9N7MP56</accession>
<sequence>MKPLRVQINLKQFVVGRGSETTFVDAFEMQEAIIQYLGDVDTTCEGGALLNVIDNLVLIGEYENNLEKFGHTLKK</sequence>
<comment type="caution">
    <text evidence="1">The sequence shown here is derived from an EMBL/GenBank/DDBJ whole genome shotgun (WGS) entry which is preliminary data.</text>
</comment>
<dbReference type="EMBL" id="CACSLK010010322">
    <property type="protein sequence ID" value="CAA0812516.1"/>
    <property type="molecule type" value="Genomic_DNA"/>
</dbReference>